<dbReference type="GO" id="GO:0005506">
    <property type="term" value="F:iron ion binding"/>
    <property type="evidence" value="ECO:0007669"/>
    <property type="project" value="InterPro"/>
</dbReference>
<dbReference type="RefSeq" id="WP_101834302.1">
    <property type="nucleotide sequence ID" value="NZ_FZMO01000479.1"/>
</dbReference>
<gene>
    <name evidence="4" type="primary">nifU</name>
    <name evidence="4" type="ORF">FRACA_530009</name>
</gene>
<dbReference type="InterPro" id="IPR034904">
    <property type="entry name" value="FSCA_dom_sf"/>
</dbReference>
<dbReference type="OrthoDB" id="9801228at2"/>
<dbReference type="GO" id="GO:0051537">
    <property type="term" value="F:2 iron, 2 sulfur cluster binding"/>
    <property type="evidence" value="ECO:0007669"/>
    <property type="project" value="UniProtKB-ARBA"/>
</dbReference>
<dbReference type="SUPFAM" id="SSF89360">
    <property type="entry name" value="HesB-like domain"/>
    <property type="match status" value="1"/>
</dbReference>
<dbReference type="Pfam" id="PF01521">
    <property type="entry name" value="Fe-S_biosyn"/>
    <property type="match status" value="1"/>
</dbReference>
<dbReference type="SUPFAM" id="SSF117916">
    <property type="entry name" value="Fe-S cluster assembly (FSCA) domain-like"/>
    <property type="match status" value="1"/>
</dbReference>
<feature type="domain" description="Core" evidence="3">
    <location>
        <begin position="8"/>
        <end position="109"/>
    </location>
</feature>
<dbReference type="InterPro" id="IPR001075">
    <property type="entry name" value="NIF_FeS_clus_asmbl_NifU_C"/>
</dbReference>
<dbReference type="PROSITE" id="PS01152">
    <property type="entry name" value="HESB"/>
    <property type="match status" value="1"/>
</dbReference>
<dbReference type="NCBIfam" id="TIGR00049">
    <property type="entry name" value="iron-sulfur cluster assembly accessory protein"/>
    <property type="match status" value="1"/>
</dbReference>
<organism evidence="4 5">
    <name type="scientific">Frankia canadensis</name>
    <dbReference type="NCBI Taxonomy" id="1836972"/>
    <lineage>
        <taxon>Bacteria</taxon>
        <taxon>Bacillati</taxon>
        <taxon>Actinomycetota</taxon>
        <taxon>Actinomycetes</taxon>
        <taxon>Frankiales</taxon>
        <taxon>Frankiaceae</taxon>
        <taxon>Frankia</taxon>
    </lineage>
</organism>
<keyword evidence="5" id="KW-1185">Reference proteome</keyword>
<dbReference type="PANTHER" id="PTHR43011:SF1">
    <property type="entry name" value="IRON-SULFUR CLUSTER ASSEMBLY 2 HOMOLOG, MITOCHONDRIAL"/>
    <property type="match status" value="1"/>
</dbReference>
<dbReference type="Pfam" id="PF01106">
    <property type="entry name" value="NifU"/>
    <property type="match status" value="1"/>
</dbReference>
<dbReference type="SMR" id="A0A2I2KYQ3"/>
<dbReference type="Gene3D" id="3.30.300.130">
    <property type="entry name" value="Fe-S cluster assembly (FSCA)"/>
    <property type="match status" value="1"/>
</dbReference>
<dbReference type="PANTHER" id="PTHR43011">
    <property type="entry name" value="IRON-SULFUR CLUSTER ASSEMBLY 2 HOMOLOG, MITOCHONDRIAL"/>
    <property type="match status" value="1"/>
</dbReference>
<dbReference type="InterPro" id="IPR035903">
    <property type="entry name" value="HesB-like_dom_sf"/>
</dbReference>
<evidence type="ECO:0000313" key="5">
    <source>
        <dbReference type="Proteomes" id="UP000234331"/>
    </source>
</evidence>
<dbReference type="InterPro" id="IPR017870">
    <property type="entry name" value="FeS_cluster_insertion_CS"/>
</dbReference>
<dbReference type="EMBL" id="FZMO01000479">
    <property type="protein sequence ID" value="SNQ50786.1"/>
    <property type="molecule type" value="Genomic_DNA"/>
</dbReference>
<dbReference type="InterPro" id="IPR016092">
    <property type="entry name" value="ATAP"/>
</dbReference>
<evidence type="ECO:0000259" key="2">
    <source>
        <dbReference type="Pfam" id="PF01106"/>
    </source>
</evidence>
<proteinExistence type="predicted"/>
<dbReference type="InterPro" id="IPR000361">
    <property type="entry name" value="ATAP_core_dom"/>
</dbReference>
<evidence type="ECO:0000256" key="1">
    <source>
        <dbReference type="ARBA" id="ARBA00049958"/>
    </source>
</evidence>
<dbReference type="GO" id="GO:0051539">
    <property type="term" value="F:4 iron, 4 sulfur cluster binding"/>
    <property type="evidence" value="ECO:0007669"/>
    <property type="project" value="TreeGrafter"/>
</dbReference>
<comment type="function">
    <text evidence="1">May be involved in the formation or repair of [Fe-S] clusters present in iron-sulfur proteins.</text>
</comment>
<protein>
    <submittedName>
        <fullName evidence="4">Nitrogen fixation protein NifU</fullName>
    </submittedName>
</protein>
<dbReference type="Proteomes" id="UP000234331">
    <property type="component" value="Unassembled WGS sequence"/>
</dbReference>
<evidence type="ECO:0000259" key="3">
    <source>
        <dbReference type="Pfam" id="PF01521"/>
    </source>
</evidence>
<accession>A0A2I2KYQ3</accession>
<feature type="domain" description="NIF system FeS cluster assembly NifU C-terminal" evidence="2">
    <location>
        <begin position="131"/>
        <end position="202"/>
    </location>
</feature>
<name>A0A2I2KYQ3_9ACTN</name>
<dbReference type="AlphaFoldDB" id="A0A2I2KYQ3"/>
<sequence>MTATATAIELTDRARAQVRRLLGSTPGTAGFALRIGVDPGGCSGYTYNLSLVPDADADDIVYPQDGFDVLVHTSMVDLLRGMRVDYAETLTSSGFTFTNPNAKSSCGCGSSFGASDSPQRTEADAKLRAQVEDVLGEIRPFLRGDGGDAEIVAVLAGGGEPGSAEVHLRLTGACGGCSSANATLTGVIETRLKEALPEIGRVALVS</sequence>
<dbReference type="Gene3D" id="2.60.300.12">
    <property type="entry name" value="HesB-like domain"/>
    <property type="match status" value="1"/>
</dbReference>
<reference evidence="4 5" key="1">
    <citation type="submission" date="2017-06" db="EMBL/GenBank/DDBJ databases">
        <authorList>
            <person name="Kim H.J."/>
            <person name="Triplett B.A."/>
        </authorList>
    </citation>
    <scope>NUCLEOTIDE SEQUENCE [LARGE SCALE GENOMIC DNA]</scope>
    <source>
        <strain evidence="4">FRACA_ARgP5</strain>
    </source>
</reference>
<dbReference type="GO" id="GO:0016226">
    <property type="term" value="P:iron-sulfur cluster assembly"/>
    <property type="evidence" value="ECO:0007669"/>
    <property type="project" value="InterPro"/>
</dbReference>
<evidence type="ECO:0000313" key="4">
    <source>
        <dbReference type="EMBL" id="SNQ50786.1"/>
    </source>
</evidence>